<name>A0AAN8UJT8_9MAGN</name>
<evidence type="ECO:0000313" key="2">
    <source>
        <dbReference type="EMBL" id="KAK6918143.1"/>
    </source>
</evidence>
<gene>
    <name evidence="2" type="ORF">RJ641_016565</name>
</gene>
<proteinExistence type="predicted"/>
<feature type="region of interest" description="Disordered" evidence="1">
    <location>
        <begin position="21"/>
        <end position="94"/>
    </location>
</feature>
<dbReference type="EMBL" id="JBAMMX010000022">
    <property type="protein sequence ID" value="KAK6918143.1"/>
    <property type="molecule type" value="Genomic_DNA"/>
</dbReference>
<protein>
    <submittedName>
        <fullName evidence="2">Uncharacterized protein</fullName>
    </submittedName>
</protein>
<feature type="compositionally biased region" description="Basic and acidic residues" evidence="1">
    <location>
        <begin position="45"/>
        <end position="54"/>
    </location>
</feature>
<evidence type="ECO:0000256" key="1">
    <source>
        <dbReference type="SAM" id="MobiDB-lite"/>
    </source>
</evidence>
<dbReference type="Proteomes" id="UP001370490">
    <property type="component" value="Unassembled WGS sequence"/>
</dbReference>
<feature type="compositionally biased region" description="Basic and acidic residues" evidence="1">
    <location>
        <begin position="21"/>
        <end position="36"/>
    </location>
</feature>
<accession>A0AAN8UJT8</accession>
<evidence type="ECO:0000313" key="3">
    <source>
        <dbReference type="Proteomes" id="UP001370490"/>
    </source>
</evidence>
<reference evidence="2 3" key="1">
    <citation type="submission" date="2023-12" db="EMBL/GenBank/DDBJ databases">
        <title>A high-quality genome assembly for Dillenia turbinata (Dilleniales).</title>
        <authorList>
            <person name="Chanderbali A."/>
        </authorList>
    </citation>
    <scope>NUCLEOTIDE SEQUENCE [LARGE SCALE GENOMIC DNA]</scope>
    <source>
        <strain evidence="2">LSX21</strain>
        <tissue evidence="2">Leaf</tissue>
    </source>
</reference>
<keyword evidence="3" id="KW-1185">Reference proteome</keyword>
<comment type="caution">
    <text evidence="2">The sequence shown here is derived from an EMBL/GenBank/DDBJ whole genome shotgun (WGS) entry which is preliminary data.</text>
</comment>
<dbReference type="AlphaFoldDB" id="A0AAN8UJT8"/>
<sequence>MAGRGADLAEELARKAVKNVRERGKEEARQREIDKKAMKRRKLAKDREHNEAVLRDAAVASTSRSMTVGDLDATSNAPPMSKSKKQTLTSMLPK</sequence>
<organism evidence="2 3">
    <name type="scientific">Dillenia turbinata</name>
    <dbReference type="NCBI Taxonomy" id="194707"/>
    <lineage>
        <taxon>Eukaryota</taxon>
        <taxon>Viridiplantae</taxon>
        <taxon>Streptophyta</taxon>
        <taxon>Embryophyta</taxon>
        <taxon>Tracheophyta</taxon>
        <taxon>Spermatophyta</taxon>
        <taxon>Magnoliopsida</taxon>
        <taxon>eudicotyledons</taxon>
        <taxon>Gunneridae</taxon>
        <taxon>Pentapetalae</taxon>
        <taxon>Dilleniales</taxon>
        <taxon>Dilleniaceae</taxon>
        <taxon>Dillenia</taxon>
    </lineage>
</organism>